<comment type="caution">
    <text evidence="2">The sequence shown here is derived from an EMBL/GenBank/DDBJ whole genome shotgun (WGS) entry which is preliminary data.</text>
</comment>
<feature type="region of interest" description="Disordered" evidence="1">
    <location>
        <begin position="1"/>
        <end position="87"/>
    </location>
</feature>
<organism evidence="2 3">
    <name type="scientific">Ficus carica</name>
    <name type="common">Common fig</name>
    <dbReference type="NCBI Taxonomy" id="3494"/>
    <lineage>
        <taxon>Eukaryota</taxon>
        <taxon>Viridiplantae</taxon>
        <taxon>Streptophyta</taxon>
        <taxon>Embryophyta</taxon>
        <taxon>Tracheophyta</taxon>
        <taxon>Spermatophyta</taxon>
        <taxon>Magnoliopsida</taxon>
        <taxon>eudicotyledons</taxon>
        <taxon>Gunneridae</taxon>
        <taxon>Pentapetalae</taxon>
        <taxon>rosids</taxon>
        <taxon>fabids</taxon>
        <taxon>Rosales</taxon>
        <taxon>Moraceae</taxon>
        <taxon>Ficeae</taxon>
        <taxon>Ficus</taxon>
    </lineage>
</organism>
<evidence type="ECO:0000313" key="2">
    <source>
        <dbReference type="EMBL" id="GMN46758.1"/>
    </source>
</evidence>
<reference evidence="2" key="1">
    <citation type="submission" date="2023-07" db="EMBL/GenBank/DDBJ databases">
        <title>draft genome sequence of fig (Ficus carica).</title>
        <authorList>
            <person name="Takahashi T."/>
            <person name="Nishimura K."/>
        </authorList>
    </citation>
    <scope>NUCLEOTIDE SEQUENCE</scope>
</reference>
<feature type="compositionally biased region" description="Basic and acidic residues" evidence="1">
    <location>
        <begin position="40"/>
        <end position="50"/>
    </location>
</feature>
<accession>A0AA88A266</accession>
<gene>
    <name evidence="2" type="ORF">TIFTF001_015939</name>
</gene>
<evidence type="ECO:0000256" key="1">
    <source>
        <dbReference type="SAM" id="MobiDB-lite"/>
    </source>
</evidence>
<dbReference type="Proteomes" id="UP001187192">
    <property type="component" value="Unassembled WGS sequence"/>
</dbReference>
<evidence type="ECO:0000313" key="3">
    <source>
        <dbReference type="Proteomes" id="UP001187192"/>
    </source>
</evidence>
<dbReference type="AlphaFoldDB" id="A0AA88A266"/>
<sequence length="87" mass="8925">MGRGGADQPSRKLQGGGGDRKPGGGRWAIENSRGGPTKSEASEGKGRSETLGRGVGRLETWGRGGQSETQGMEGGCEPGRKLWGRGG</sequence>
<name>A0AA88A266_FICCA</name>
<protein>
    <submittedName>
        <fullName evidence="2">Uncharacterized protein</fullName>
    </submittedName>
</protein>
<dbReference type="EMBL" id="BTGU01000023">
    <property type="protein sequence ID" value="GMN46758.1"/>
    <property type="molecule type" value="Genomic_DNA"/>
</dbReference>
<proteinExistence type="predicted"/>
<keyword evidence="3" id="KW-1185">Reference proteome</keyword>